<keyword evidence="4" id="KW-0645">Protease</keyword>
<dbReference type="InterPro" id="IPR012338">
    <property type="entry name" value="Beta-lactam/transpept-like"/>
</dbReference>
<dbReference type="Gene3D" id="1.10.3810.10">
    <property type="entry name" value="Biosynthetic peptidoglycan transglycosylase-like"/>
    <property type="match status" value="1"/>
</dbReference>
<evidence type="ECO:0000256" key="2">
    <source>
        <dbReference type="ARBA" id="ARBA00022475"/>
    </source>
</evidence>
<keyword evidence="8" id="KW-0133">Cell shape</keyword>
<evidence type="ECO:0000256" key="3">
    <source>
        <dbReference type="ARBA" id="ARBA00022645"/>
    </source>
</evidence>
<keyword evidence="18" id="KW-1185">Reference proteome</keyword>
<evidence type="ECO:0000259" key="15">
    <source>
        <dbReference type="Pfam" id="PF00905"/>
    </source>
</evidence>
<dbReference type="InterPro" id="IPR023346">
    <property type="entry name" value="Lysozyme-like_dom_sf"/>
</dbReference>
<evidence type="ECO:0000256" key="12">
    <source>
        <dbReference type="ARBA" id="ARBA00023316"/>
    </source>
</evidence>
<dbReference type="InterPro" id="IPR001264">
    <property type="entry name" value="Glyco_trans_51"/>
</dbReference>
<keyword evidence="6" id="KW-0808">Transferase</keyword>
<feature type="domain" description="Glycosyl transferase family 51" evidence="16">
    <location>
        <begin position="62"/>
        <end position="237"/>
    </location>
</feature>
<evidence type="ECO:0000313" key="17">
    <source>
        <dbReference type="EMBL" id="MEN0645043.1"/>
    </source>
</evidence>
<keyword evidence="3" id="KW-0121">Carboxypeptidase</keyword>
<keyword evidence="2" id="KW-1003">Cell membrane</keyword>
<dbReference type="InterPro" id="IPR050396">
    <property type="entry name" value="Glycosyltr_51/Transpeptidase"/>
</dbReference>
<dbReference type="Pfam" id="PF00905">
    <property type="entry name" value="Transpeptidase"/>
    <property type="match status" value="1"/>
</dbReference>
<accession>A0ABU9VMI7</accession>
<gene>
    <name evidence="17" type="ORF">MKY91_17940</name>
</gene>
<dbReference type="NCBIfam" id="TIGR02074">
    <property type="entry name" value="PBP_1a_fam"/>
    <property type="match status" value="1"/>
</dbReference>
<dbReference type="PANTHER" id="PTHR32282">
    <property type="entry name" value="BINDING PROTEIN TRANSPEPTIDASE, PUTATIVE-RELATED"/>
    <property type="match status" value="1"/>
</dbReference>
<evidence type="ECO:0000256" key="6">
    <source>
        <dbReference type="ARBA" id="ARBA00022679"/>
    </source>
</evidence>
<comment type="catalytic activity">
    <reaction evidence="13">
        <text>Preferential cleavage: (Ac)2-L-Lys-D-Ala-|-D-Ala. Also transpeptidation of peptidyl-alanyl moieties that are N-acyl substituents of D-alanine.</text>
        <dbReference type="EC" id="3.4.16.4"/>
    </reaction>
</comment>
<evidence type="ECO:0000256" key="9">
    <source>
        <dbReference type="ARBA" id="ARBA00022984"/>
    </source>
</evidence>
<evidence type="ECO:0000256" key="10">
    <source>
        <dbReference type="ARBA" id="ARBA00023136"/>
    </source>
</evidence>
<evidence type="ECO:0000256" key="13">
    <source>
        <dbReference type="ARBA" id="ARBA00034000"/>
    </source>
</evidence>
<dbReference type="InterPro" id="IPR001460">
    <property type="entry name" value="PCN-bd_Tpept"/>
</dbReference>
<keyword evidence="7" id="KW-0378">Hydrolase</keyword>
<dbReference type="SUPFAM" id="SSF53955">
    <property type="entry name" value="Lysozyme-like"/>
    <property type="match status" value="1"/>
</dbReference>
<dbReference type="PANTHER" id="PTHR32282:SF11">
    <property type="entry name" value="PENICILLIN-BINDING PROTEIN 1B"/>
    <property type="match status" value="1"/>
</dbReference>
<evidence type="ECO:0000256" key="11">
    <source>
        <dbReference type="ARBA" id="ARBA00023268"/>
    </source>
</evidence>
<keyword evidence="10" id="KW-0472">Membrane</keyword>
<reference evidence="17 18" key="1">
    <citation type="submission" date="2024-03" db="EMBL/GenBank/DDBJ databases">
        <title>Bacilli Hybrid Assemblies.</title>
        <authorList>
            <person name="Kovac J."/>
        </authorList>
    </citation>
    <scope>NUCLEOTIDE SEQUENCE [LARGE SCALE GENOMIC DNA]</scope>
    <source>
        <strain evidence="17 18">FSL R7-0666</strain>
    </source>
</reference>
<evidence type="ECO:0000313" key="18">
    <source>
        <dbReference type="Proteomes" id="UP001418796"/>
    </source>
</evidence>
<evidence type="ECO:0000256" key="4">
    <source>
        <dbReference type="ARBA" id="ARBA00022670"/>
    </source>
</evidence>
<sequence length="688" mass="76306">MQVVLSRKKTRRIRFLRFMVRSVLLALILSGLFILGLLSYTRMQGPPPIQVPETTVFYGSDGSVIGEEHGGQNRYWIPFDEVSPFVSQATVSIEDRKFYDHFGFDLWRIGGAIVANIKAGSSAQGASTITQQYARNLYLSHEKTWTRKWNELMYSLRLEMNYSKEEILEGYLNTVYYGHGAYGIEAASGFFFDKSAADLSLAEAAMLAGVPKGPSYYSPVIDYDRAKARQELILSSMVENGYITKDEADTAKAEELIFVQAADADTEIIAPYFQDVVTNQLTSILDVTEDELATAGYHIYTTLDPSMQKVAEHWVDQEMPDTDLQTSLVAIDPRSGGVRAMVGGVDYAESSYNRATQSKREPGSTIKPLLYYEALQHGFTAASTFVSEPTEFTFDEGRQTYSPRNFNQHYANDFITMQQALAVSDNIFAIKTHLFIGPDKLVDIAETLGLGTFKDVPSLALGSQAVSLLDLTNSYVPFANEGLYGEPQFIVKVEDSDGEILYEQEPGLTEALDPVSSFLMTEMMTGMFDPALNGYTSVTGSSVVPLLHRPVAGKSGSTPNDSWMVGFTPQLVTGVWVGHDKGQKLDQYAEGPISKKIWANFTEQALEGQLKLPFHVPQDVVQVEVHPESGLLANESCPGGVPMFFKAGTEPTSACASPEEEKKMEDAKHEKERFIDRFKKWFGGQDDH</sequence>
<dbReference type="EMBL" id="JBCITK010000001">
    <property type="protein sequence ID" value="MEN0645043.1"/>
    <property type="molecule type" value="Genomic_DNA"/>
</dbReference>
<protein>
    <submittedName>
        <fullName evidence="17">PBP1A family penicillin-binding protein</fullName>
    </submittedName>
</protein>
<dbReference type="Pfam" id="PF00912">
    <property type="entry name" value="Transgly"/>
    <property type="match status" value="1"/>
</dbReference>
<keyword evidence="12" id="KW-0961">Cell wall biogenesis/degradation</keyword>
<comment type="subcellular location">
    <subcellularLocation>
        <location evidence="1">Cell membrane</location>
    </subcellularLocation>
</comment>
<name>A0ABU9VMI7_9BACI</name>
<keyword evidence="9" id="KW-0573">Peptidoglycan synthesis</keyword>
<evidence type="ECO:0000259" key="16">
    <source>
        <dbReference type="Pfam" id="PF00912"/>
    </source>
</evidence>
<dbReference type="InterPro" id="IPR036950">
    <property type="entry name" value="PBP_transglycosylase"/>
</dbReference>
<keyword evidence="11" id="KW-0511">Multifunctional enzyme</keyword>
<keyword evidence="5" id="KW-0328">Glycosyltransferase</keyword>
<dbReference type="RefSeq" id="WP_343131649.1">
    <property type="nucleotide sequence ID" value="NZ_JBCITK010000001.1"/>
</dbReference>
<dbReference type="SUPFAM" id="SSF56601">
    <property type="entry name" value="beta-lactamase/transpeptidase-like"/>
    <property type="match status" value="1"/>
</dbReference>
<evidence type="ECO:0000256" key="7">
    <source>
        <dbReference type="ARBA" id="ARBA00022801"/>
    </source>
</evidence>
<evidence type="ECO:0000256" key="1">
    <source>
        <dbReference type="ARBA" id="ARBA00004236"/>
    </source>
</evidence>
<dbReference type="Proteomes" id="UP001418796">
    <property type="component" value="Unassembled WGS sequence"/>
</dbReference>
<dbReference type="Gene3D" id="3.40.710.10">
    <property type="entry name" value="DD-peptidase/beta-lactamase superfamily"/>
    <property type="match status" value="1"/>
</dbReference>
<evidence type="ECO:0000256" key="8">
    <source>
        <dbReference type="ARBA" id="ARBA00022960"/>
    </source>
</evidence>
<comment type="caution">
    <text evidence="17">The sequence shown here is derived from an EMBL/GenBank/DDBJ whole genome shotgun (WGS) entry which is preliminary data.</text>
</comment>
<feature type="domain" description="Penicillin-binding protein transpeptidase" evidence="15">
    <location>
        <begin position="327"/>
        <end position="598"/>
    </location>
</feature>
<evidence type="ECO:0000256" key="5">
    <source>
        <dbReference type="ARBA" id="ARBA00022676"/>
    </source>
</evidence>
<evidence type="ECO:0000256" key="14">
    <source>
        <dbReference type="ARBA" id="ARBA00049902"/>
    </source>
</evidence>
<organism evidence="17 18">
    <name type="scientific">Alkalicoccobacillus gibsonii</name>
    <dbReference type="NCBI Taxonomy" id="79881"/>
    <lineage>
        <taxon>Bacteria</taxon>
        <taxon>Bacillati</taxon>
        <taxon>Bacillota</taxon>
        <taxon>Bacilli</taxon>
        <taxon>Bacillales</taxon>
        <taxon>Bacillaceae</taxon>
        <taxon>Alkalicoccobacillus</taxon>
    </lineage>
</organism>
<proteinExistence type="predicted"/>
<comment type="catalytic activity">
    <reaction evidence="14">
        <text>[GlcNAc-(1-&gt;4)-Mur2Ac(oyl-L-Ala-gamma-D-Glu-L-Lys-D-Ala-D-Ala)](n)-di-trans,octa-cis-undecaprenyl diphosphate + beta-D-GlcNAc-(1-&gt;4)-Mur2Ac(oyl-L-Ala-gamma-D-Glu-L-Lys-D-Ala-D-Ala)-di-trans,octa-cis-undecaprenyl diphosphate = [GlcNAc-(1-&gt;4)-Mur2Ac(oyl-L-Ala-gamma-D-Glu-L-Lys-D-Ala-D-Ala)](n+1)-di-trans,octa-cis-undecaprenyl diphosphate + di-trans,octa-cis-undecaprenyl diphosphate + H(+)</text>
        <dbReference type="Rhea" id="RHEA:23708"/>
        <dbReference type="Rhea" id="RHEA-COMP:9602"/>
        <dbReference type="Rhea" id="RHEA-COMP:9603"/>
        <dbReference type="ChEBI" id="CHEBI:15378"/>
        <dbReference type="ChEBI" id="CHEBI:58405"/>
        <dbReference type="ChEBI" id="CHEBI:60033"/>
        <dbReference type="ChEBI" id="CHEBI:78435"/>
        <dbReference type="EC" id="2.4.99.28"/>
    </reaction>
</comment>